<dbReference type="AlphaFoldDB" id="A0A1V3II94"/>
<keyword evidence="2" id="KW-1185">Reference proteome</keyword>
<dbReference type="STRING" id="1908257.BKK47_02675"/>
<name>A0A1V3II94_9PAST</name>
<dbReference type="RefSeq" id="WP_077493384.1">
    <property type="nucleotide sequence ID" value="NZ_MLHG01000015.1"/>
</dbReference>
<proteinExistence type="predicted"/>
<evidence type="ECO:0000313" key="1">
    <source>
        <dbReference type="EMBL" id="OOF40951.1"/>
    </source>
</evidence>
<evidence type="ECO:0000313" key="2">
    <source>
        <dbReference type="Proteomes" id="UP000189426"/>
    </source>
</evidence>
<sequence>MARKNFEPTTEERKKVYQLTASGFTVEDVAKTIYRYGKPISDKTVRKYFRKELETARIESVGAVAARLFKKAIDGDTSAMIFYLKTRGGWKETAINEIKAEVTQTPEKIDLSGLSFDELEQLEKLLDKGNSKANTN</sequence>
<dbReference type="EMBL" id="MLHG01000015">
    <property type="protein sequence ID" value="OOF40951.1"/>
    <property type="molecule type" value="Genomic_DNA"/>
</dbReference>
<reference evidence="1 2" key="1">
    <citation type="submission" date="2016-10" db="EMBL/GenBank/DDBJ databases">
        <title>Rodentibacter gen. nov. and new species.</title>
        <authorList>
            <person name="Christensen H."/>
        </authorList>
    </citation>
    <scope>NUCLEOTIDE SEQUENCE [LARGE SCALE GENOMIC DNA]</scope>
    <source>
        <strain evidence="1 2">Ppn418</strain>
    </source>
</reference>
<dbReference type="Proteomes" id="UP000189426">
    <property type="component" value="Unassembled WGS sequence"/>
</dbReference>
<accession>A0A1V3II94</accession>
<gene>
    <name evidence="1" type="ORF">BKK47_02675</name>
</gene>
<comment type="caution">
    <text evidence="1">The sequence shown here is derived from an EMBL/GenBank/DDBJ whole genome shotgun (WGS) entry which is preliminary data.</text>
</comment>
<protein>
    <submittedName>
        <fullName evidence="1">Uncharacterized protein</fullName>
    </submittedName>
</protein>
<organism evidence="1 2">
    <name type="scientific">Rodentibacter mrazii</name>
    <dbReference type="NCBI Taxonomy" id="1908257"/>
    <lineage>
        <taxon>Bacteria</taxon>
        <taxon>Pseudomonadati</taxon>
        <taxon>Pseudomonadota</taxon>
        <taxon>Gammaproteobacteria</taxon>
        <taxon>Pasteurellales</taxon>
        <taxon>Pasteurellaceae</taxon>
        <taxon>Rodentibacter</taxon>
    </lineage>
</organism>